<dbReference type="EMBL" id="GIBP01001301">
    <property type="protein sequence ID" value="NDV30270.1"/>
    <property type="molecule type" value="Transcribed_RNA"/>
</dbReference>
<dbReference type="Gene3D" id="3.30.559.70">
    <property type="entry name" value="Choline/Carnitine o-acyltransferase, domain 2"/>
    <property type="match status" value="1"/>
</dbReference>
<keyword evidence="3 5" id="KW-0012">Acyltransferase</keyword>
<dbReference type="AlphaFoldDB" id="A0A6B2KZV3"/>
<dbReference type="PANTHER" id="PTHR22589:SF29">
    <property type="entry name" value="MITOCHONDRIAL CARNITINE O-ACETYLTRANSFERASE-RELATED"/>
    <property type="match status" value="1"/>
</dbReference>
<dbReference type="InterPro" id="IPR023213">
    <property type="entry name" value="CAT-like_dom_sf"/>
</dbReference>
<dbReference type="SUPFAM" id="SSF52777">
    <property type="entry name" value="CoA-dependent acyltransferases"/>
    <property type="match status" value="2"/>
</dbReference>
<feature type="domain" description="Choline/carnitine acyltransferase" evidence="6">
    <location>
        <begin position="7"/>
        <end position="580"/>
    </location>
</feature>
<keyword evidence="2 5" id="KW-0808">Transferase</keyword>
<evidence type="ECO:0000256" key="4">
    <source>
        <dbReference type="PIRSR" id="PIRSR600542-1"/>
    </source>
</evidence>
<dbReference type="InterPro" id="IPR039551">
    <property type="entry name" value="Cho/carn_acyl_trans"/>
</dbReference>
<feature type="active site" description="Proton acceptor" evidence="4">
    <location>
        <position position="302"/>
    </location>
</feature>
<dbReference type="Gene3D" id="3.30.559.10">
    <property type="entry name" value="Chloramphenicol acetyltransferase-like domain"/>
    <property type="match status" value="1"/>
</dbReference>
<reference evidence="7" key="1">
    <citation type="journal article" date="2020" name="J. Eukaryot. Microbiol.">
        <title>De novo Sequencing, Assembly and Annotation of the Transcriptome for the Free-Living Testate Amoeba Arcella intermedia.</title>
        <authorList>
            <person name="Ribeiro G.M."/>
            <person name="Porfirio-Sousa A.L."/>
            <person name="Maurer-Alcala X.X."/>
            <person name="Katz L.A."/>
            <person name="Lahr D.J.G."/>
        </authorList>
    </citation>
    <scope>NUCLEOTIDE SEQUENCE</scope>
</reference>
<evidence type="ECO:0000256" key="2">
    <source>
        <dbReference type="ARBA" id="ARBA00022679"/>
    </source>
</evidence>
<evidence type="ECO:0000313" key="7">
    <source>
        <dbReference type="EMBL" id="NDV30270.1"/>
    </source>
</evidence>
<dbReference type="GO" id="GO:0005739">
    <property type="term" value="C:mitochondrion"/>
    <property type="evidence" value="ECO:0007669"/>
    <property type="project" value="TreeGrafter"/>
</dbReference>
<name>A0A6B2KZV3_9EUKA</name>
<evidence type="ECO:0000256" key="5">
    <source>
        <dbReference type="RuleBase" id="RU003801"/>
    </source>
</evidence>
<dbReference type="GO" id="GO:0009437">
    <property type="term" value="P:carnitine metabolic process"/>
    <property type="evidence" value="ECO:0007669"/>
    <property type="project" value="TreeGrafter"/>
</dbReference>
<sequence>MRDLPRLPIPPLKTTLARYVETVTPLLSKDELEETKKRVAKFLQYDGPMLDLQLMQLQRQSKTSWLEGFWDSMYLEWRDSVAIHMNPCFALQDDPTPERNGQVTRAASLVSATVWFIDSLRSQTFAPDRERGERLCMHQYSVLFGSTRIPQFARDRLVTQHNSRHIAVVSRDQYYWFNVYDEDGKPFEIEELERYLRFILNDARQTEEKSDSPLPPLGMLTTAPRDSWAQSYQNLLKDPRNREYMDKLTSALFLVCLDEHMPSNLEETGKILLHADGRNRWFDKSIQLIVCKNGKAGINMEHTAFDGHTTLRFAEDMFNYSVRMRCDSPSSWSAFDQTETTNPTPPLVNKLNFTITQDIRSDIDKATVEFNKLASACNTSILHFVTYSKSFLVKYKLSPDAFIQMAFQLTYYRLMGTVGSTYESAMTKKYYHGRTECMRSLVNEAMTFLKVFTDPSSTALDQIQALRVACTAHANKVRLAKNGDGVDRHLYGLFNLAKQQQKRLPGYRIPEIFEDVAYARMRYDVMSTSNCGGYALSSFGFGPVVPDGFGLGYILKDKCMHFHITNYEKEKTVRFQALLERSLMEMGELIKSGIPVRATLNDGSKKAKL</sequence>
<organism evidence="7">
    <name type="scientific">Arcella intermedia</name>
    <dbReference type="NCBI Taxonomy" id="1963864"/>
    <lineage>
        <taxon>Eukaryota</taxon>
        <taxon>Amoebozoa</taxon>
        <taxon>Tubulinea</taxon>
        <taxon>Elardia</taxon>
        <taxon>Arcellinida</taxon>
        <taxon>Sphaerothecina</taxon>
        <taxon>Arcellidae</taxon>
        <taxon>Arcella</taxon>
    </lineage>
</organism>
<evidence type="ECO:0000256" key="1">
    <source>
        <dbReference type="ARBA" id="ARBA00005232"/>
    </source>
</evidence>
<dbReference type="InterPro" id="IPR042231">
    <property type="entry name" value="Cho/carn_acyl_trans_2"/>
</dbReference>
<dbReference type="PROSITE" id="PS00440">
    <property type="entry name" value="ACYLTRANSF_C_2"/>
    <property type="match status" value="1"/>
</dbReference>
<protein>
    <recommendedName>
        <fullName evidence="6">Choline/carnitine acyltransferase domain-containing protein</fullName>
    </recommendedName>
</protein>
<evidence type="ECO:0000256" key="3">
    <source>
        <dbReference type="ARBA" id="ARBA00023315"/>
    </source>
</evidence>
<accession>A0A6B2KZV3</accession>
<dbReference type="PANTHER" id="PTHR22589">
    <property type="entry name" value="CARNITINE O-ACYLTRANSFERASE"/>
    <property type="match status" value="1"/>
</dbReference>
<dbReference type="GO" id="GO:0004092">
    <property type="term" value="F:carnitine O-acetyltransferase activity"/>
    <property type="evidence" value="ECO:0007669"/>
    <property type="project" value="TreeGrafter"/>
</dbReference>
<comment type="similarity">
    <text evidence="1 5">Belongs to the carnitine/choline acetyltransferase family.</text>
</comment>
<dbReference type="Pfam" id="PF00755">
    <property type="entry name" value="Carn_acyltransf"/>
    <property type="match status" value="1"/>
</dbReference>
<dbReference type="InterPro" id="IPR000542">
    <property type="entry name" value="Carn_acyl_trans"/>
</dbReference>
<proteinExistence type="inferred from homology"/>
<evidence type="ECO:0000259" key="6">
    <source>
        <dbReference type="Pfam" id="PF00755"/>
    </source>
</evidence>